<dbReference type="AlphaFoldDB" id="A0A834NZ97"/>
<keyword evidence="3" id="KW-1185">Reference proteome</keyword>
<evidence type="ECO:0000313" key="2">
    <source>
        <dbReference type="EMBL" id="KAF7421969.1"/>
    </source>
</evidence>
<sequence>MKIAAMAIQKLSRIEFNFFHKASRRTDKSNLRRDRKGNNEEPMSVSLHHAHYTRVLDQTNDIVTKD</sequence>
<organism evidence="2 3">
    <name type="scientific">Vespula pensylvanica</name>
    <name type="common">Western yellow jacket</name>
    <name type="synonym">Wasp</name>
    <dbReference type="NCBI Taxonomy" id="30213"/>
    <lineage>
        <taxon>Eukaryota</taxon>
        <taxon>Metazoa</taxon>
        <taxon>Ecdysozoa</taxon>
        <taxon>Arthropoda</taxon>
        <taxon>Hexapoda</taxon>
        <taxon>Insecta</taxon>
        <taxon>Pterygota</taxon>
        <taxon>Neoptera</taxon>
        <taxon>Endopterygota</taxon>
        <taxon>Hymenoptera</taxon>
        <taxon>Apocrita</taxon>
        <taxon>Aculeata</taxon>
        <taxon>Vespoidea</taxon>
        <taxon>Vespidae</taxon>
        <taxon>Vespinae</taxon>
        <taxon>Vespula</taxon>
    </lineage>
</organism>
<name>A0A834NZ97_VESPE</name>
<accession>A0A834NZ97</accession>
<feature type="compositionally biased region" description="Basic and acidic residues" evidence="1">
    <location>
        <begin position="24"/>
        <end position="39"/>
    </location>
</feature>
<proteinExistence type="predicted"/>
<reference evidence="2" key="1">
    <citation type="journal article" date="2020" name="G3 (Bethesda)">
        <title>High-Quality Assemblies for Three Invasive Social Wasps from the &lt;i&gt;Vespula&lt;/i&gt; Genus.</title>
        <authorList>
            <person name="Harrop T.W.R."/>
            <person name="Guhlin J."/>
            <person name="McLaughlin G.M."/>
            <person name="Permina E."/>
            <person name="Stockwell P."/>
            <person name="Gilligan J."/>
            <person name="Le Lec M.F."/>
            <person name="Gruber M.A.M."/>
            <person name="Quinn O."/>
            <person name="Lovegrove M."/>
            <person name="Duncan E.J."/>
            <person name="Remnant E.J."/>
            <person name="Van Eeckhoven J."/>
            <person name="Graham B."/>
            <person name="Knapp R.A."/>
            <person name="Langford K.W."/>
            <person name="Kronenberg Z."/>
            <person name="Press M.O."/>
            <person name="Eacker S.M."/>
            <person name="Wilson-Rankin E.E."/>
            <person name="Purcell J."/>
            <person name="Lester P.J."/>
            <person name="Dearden P.K."/>
        </authorList>
    </citation>
    <scope>NUCLEOTIDE SEQUENCE</scope>
    <source>
        <strain evidence="2">Volc-1</strain>
    </source>
</reference>
<dbReference type="EMBL" id="JACSDY010000008">
    <property type="protein sequence ID" value="KAF7421969.1"/>
    <property type="molecule type" value="Genomic_DNA"/>
</dbReference>
<evidence type="ECO:0000256" key="1">
    <source>
        <dbReference type="SAM" id="MobiDB-lite"/>
    </source>
</evidence>
<protein>
    <submittedName>
        <fullName evidence="2">Uncharacterized protein</fullName>
    </submittedName>
</protein>
<gene>
    <name evidence="2" type="ORF">H0235_009805</name>
</gene>
<evidence type="ECO:0000313" key="3">
    <source>
        <dbReference type="Proteomes" id="UP000600918"/>
    </source>
</evidence>
<comment type="caution">
    <text evidence="2">The sequence shown here is derived from an EMBL/GenBank/DDBJ whole genome shotgun (WGS) entry which is preliminary data.</text>
</comment>
<dbReference type="Proteomes" id="UP000600918">
    <property type="component" value="Unassembled WGS sequence"/>
</dbReference>
<feature type="region of interest" description="Disordered" evidence="1">
    <location>
        <begin position="24"/>
        <end position="51"/>
    </location>
</feature>